<accession>A0A2P2P6X6</accession>
<name>A0A2P2P6X6_RHIMU</name>
<dbReference type="EMBL" id="GGEC01069953">
    <property type="protein sequence ID" value="MBX50437.1"/>
    <property type="molecule type" value="Transcribed_RNA"/>
</dbReference>
<organism evidence="1">
    <name type="scientific">Rhizophora mucronata</name>
    <name type="common">Asiatic mangrove</name>
    <dbReference type="NCBI Taxonomy" id="61149"/>
    <lineage>
        <taxon>Eukaryota</taxon>
        <taxon>Viridiplantae</taxon>
        <taxon>Streptophyta</taxon>
        <taxon>Embryophyta</taxon>
        <taxon>Tracheophyta</taxon>
        <taxon>Spermatophyta</taxon>
        <taxon>Magnoliopsida</taxon>
        <taxon>eudicotyledons</taxon>
        <taxon>Gunneridae</taxon>
        <taxon>Pentapetalae</taxon>
        <taxon>rosids</taxon>
        <taxon>fabids</taxon>
        <taxon>Malpighiales</taxon>
        <taxon>Rhizophoraceae</taxon>
        <taxon>Rhizophora</taxon>
    </lineage>
</organism>
<proteinExistence type="predicted"/>
<protein>
    <submittedName>
        <fullName evidence="1">Uncharacterized protein</fullName>
    </submittedName>
</protein>
<dbReference type="AlphaFoldDB" id="A0A2P2P6X6"/>
<sequence length="26" mass="3002">MLGKDTTVHAFDSPFYTAFYVLAYIM</sequence>
<reference evidence="1" key="1">
    <citation type="submission" date="2018-02" db="EMBL/GenBank/DDBJ databases">
        <title>Rhizophora mucronata_Transcriptome.</title>
        <authorList>
            <person name="Meera S.P."/>
            <person name="Sreeshan A."/>
            <person name="Augustine A."/>
        </authorList>
    </citation>
    <scope>NUCLEOTIDE SEQUENCE</scope>
    <source>
        <tissue evidence="1">Leaf</tissue>
    </source>
</reference>
<evidence type="ECO:0000313" key="1">
    <source>
        <dbReference type="EMBL" id="MBX50437.1"/>
    </source>
</evidence>